<feature type="compositionally biased region" description="Low complexity" evidence="3">
    <location>
        <begin position="52"/>
        <end position="64"/>
    </location>
</feature>
<reference evidence="5 6" key="1">
    <citation type="submission" date="2024-01" db="EMBL/GenBank/DDBJ databases">
        <authorList>
            <person name="Allen C."/>
            <person name="Tagirdzhanova G."/>
        </authorList>
    </citation>
    <scope>NUCLEOTIDE SEQUENCE [LARGE SCALE GENOMIC DNA]</scope>
    <source>
        <strain evidence="5 6">CBS 573.63</strain>
    </source>
</reference>
<dbReference type="SUPFAM" id="SSF57701">
    <property type="entry name" value="Zn2/Cys6 DNA-binding domain"/>
    <property type="match status" value="1"/>
</dbReference>
<feature type="compositionally biased region" description="Basic and acidic residues" evidence="3">
    <location>
        <begin position="106"/>
        <end position="116"/>
    </location>
</feature>
<dbReference type="InterPro" id="IPR001138">
    <property type="entry name" value="Zn2Cys6_DnaBD"/>
</dbReference>
<dbReference type="PANTHER" id="PTHR47655">
    <property type="entry name" value="QUINIC ACID UTILIZATION ACTIVATOR"/>
    <property type="match status" value="1"/>
</dbReference>
<proteinExistence type="predicted"/>
<keyword evidence="1" id="KW-0539">Nucleus</keyword>
<dbReference type="Proteomes" id="UP001642501">
    <property type="component" value="Unassembled WGS sequence"/>
</dbReference>
<dbReference type="SMART" id="SM00066">
    <property type="entry name" value="GAL4"/>
    <property type="match status" value="1"/>
</dbReference>
<dbReference type="PROSITE" id="PS50048">
    <property type="entry name" value="ZN2_CY6_FUNGAL_2"/>
    <property type="match status" value="1"/>
</dbReference>
<feature type="compositionally biased region" description="Low complexity" evidence="3">
    <location>
        <begin position="21"/>
        <end position="45"/>
    </location>
</feature>
<dbReference type="InterPro" id="IPR036864">
    <property type="entry name" value="Zn2-C6_fun-type_DNA-bd_sf"/>
</dbReference>
<keyword evidence="6" id="KW-1185">Reference proteome</keyword>
<dbReference type="Pfam" id="PF00172">
    <property type="entry name" value="Zn_clus"/>
    <property type="match status" value="1"/>
</dbReference>
<feature type="compositionally biased region" description="Low complexity" evidence="3">
    <location>
        <begin position="420"/>
        <end position="436"/>
    </location>
</feature>
<evidence type="ECO:0000259" key="4">
    <source>
        <dbReference type="PROSITE" id="PS50048"/>
    </source>
</evidence>
<evidence type="ECO:0000256" key="3">
    <source>
        <dbReference type="SAM" id="MobiDB-lite"/>
    </source>
</evidence>
<dbReference type="CDD" id="cd00067">
    <property type="entry name" value="GAL4"/>
    <property type="match status" value="1"/>
</dbReference>
<evidence type="ECO:0000313" key="6">
    <source>
        <dbReference type="Proteomes" id="UP001642501"/>
    </source>
</evidence>
<feature type="compositionally biased region" description="Polar residues" evidence="3">
    <location>
        <begin position="1"/>
        <end position="13"/>
    </location>
</feature>
<feature type="coiled-coil region" evidence="2">
    <location>
        <begin position="244"/>
        <end position="277"/>
    </location>
</feature>
<keyword evidence="2" id="KW-0175">Coiled coil</keyword>
<feature type="compositionally biased region" description="Low complexity" evidence="3">
    <location>
        <begin position="79"/>
        <end position="105"/>
    </location>
</feature>
<feature type="region of interest" description="Disordered" evidence="3">
    <location>
        <begin position="405"/>
        <end position="438"/>
    </location>
</feature>
<organism evidence="5 6">
    <name type="scientific">Sporothrix epigloea</name>
    <dbReference type="NCBI Taxonomy" id="1892477"/>
    <lineage>
        <taxon>Eukaryota</taxon>
        <taxon>Fungi</taxon>
        <taxon>Dikarya</taxon>
        <taxon>Ascomycota</taxon>
        <taxon>Pezizomycotina</taxon>
        <taxon>Sordariomycetes</taxon>
        <taxon>Sordariomycetidae</taxon>
        <taxon>Ophiostomatales</taxon>
        <taxon>Ophiostomataceae</taxon>
        <taxon>Sporothrix</taxon>
    </lineage>
</organism>
<dbReference type="InterPro" id="IPR052783">
    <property type="entry name" value="Metabolic/Drug-Res_Regulator"/>
</dbReference>
<comment type="caution">
    <text evidence="5">The sequence shown here is derived from an EMBL/GenBank/DDBJ whole genome shotgun (WGS) entry which is preliminary data.</text>
</comment>
<feature type="domain" description="Zn(2)-C6 fungal-type" evidence="4">
    <location>
        <begin position="125"/>
        <end position="154"/>
    </location>
</feature>
<dbReference type="PANTHER" id="PTHR47655:SF3">
    <property type="entry name" value="ZN(II)2CYS6 TRANSCRIPTION FACTOR (EUROFUNG)"/>
    <property type="match status" value="1"/>
</dbReference>
<dbReference type="Gene3D" id="4.10.240.10">
    <property type="entry name" value="Zn(2)-C6 fungal-type DNA-binding domain"/>
    <property type="match status" value="1"/>
</dbReference>
<name>A0ABP0DN03_9PEZI</name>
<accession>A0ABP0DN03</accession>
<evidence type="ECO:0000256" key="1">
    <source>
        <dbReference type="ARBA" id="ARBA00023242"/>
    </source>
</evidence>
<gene>
    <name evidence="5" type="primary">FCR1</name>
    <name evidence="5" type="ORF">SEPCBS57363_003359</name>
</gene>
<dbReference type="EMBL" id="CAWUOM010000052">
    <property type="protein sequence ID" value="CAK7268961.1"/>
    <property type="molecule type" value="Genomic_DNA"/>
</dbReference>
<dbReference type="CDD" id="cd15486">
    <property type="entry name" value="ZIP_Sip4"/>
    <property type="match status" value="1"/>
</dbReference>
<feature type="region of interest" description="Disordered" evidence="3">
    <location>
        <begin position="1"/>
        <end position="116"/>
    </location>
</feature>
<sequence length="514" mass="56141">MESRLPTQSFNEQNTKRPVSRKSSSSSPSSSSGSSVSASSRAAKSGNGGGSKAASSHAHGTSSNQHHHKSNRASKRSGTAAPTSHTHSHHSTSATAHHTTAAAATHSHDSIHHDGDARHKRVWKACERCRMKKTKCDGEYPCKRCKDDGLVCTTGTRKKTEYKQLPKGYAEVLETTQFALVATVHKLYEMLRSGQAWELGEPEYNERGQPIIHSIASRLGYIRPNNDPDLPVGPSVFPENEQQLADLATQIECHQKKREAEEALAAAEAESKQAQTDDLAATIPVTAASSLPSNTMVSDNAGPVNFNLGGRNDRASSSEDYECLSDMDDYRRNVFGNSNCGNASSVNSASTTMSPQSLIFNEFEAPSPILPTTQFTTWMTQTAPVDTANTMLHHTQAQSQLLQIQLQEQQQQHQHHQHQHQPPQQRSPQQQHFLQQNSKQVPLSLSIPISMTAASMPMIGSDSMLYSADLLRQGLLESNFGAMEPHIMSSIMPDVMLGMGDPMIYGGDYDDNML</sequence>
<evidence type="ECO:0000256" key="2">
    <source>
        <dbReference type="SAM" id="Coils"/>
    </source>
</evidence>
<dbReference type="PROSITE" id="PS00463">
    <property type="entry name" value="ZN2_CY6_FUNGAL_1"/>
    <property type="match status" value="1"/>
</dbReference>
<protein>
    <submittedName>
        <fullName evidence="5">Fluconazole resistance protein 1</fullName>
    </submittedName>
</protein>
<evidence type="ECO:0000313" key="5">
    <source>
        <dbReference type="EMBL" id="CAK7268961.1"/>
    </source>
</evidence>
<feature type="compositionally biased region" description="Basic residues" evidence="3">
    <location>
        <begin position="65"/>
        <end position="75"/>
    </location>
</feature>